<comment type="catalytic activity">
    <reaction evidence="7 8">
        <text>L-histidinol phosphate + H2O = L-histidinol + phosphate</text>
        <dbReference type="Rhea" id="RHEA:14465"/>
        <dbReference type="ChEBI" id="CHEBI:15377"/>
        <dbReference type="ChEBI" id="CHEBI:43474"/>
        <dbReference type="ChEBI" id="CHEBI:57699"/>
        <dbReference type="ChEBI" id="CHEBI:57980"/>
        <dbReference type="EC" id="3.1.3.15"/>
    </reaction>
</comment>
<evidence type="ECO:0000256" key="1">
    <source>
        <dbReference type="ARBA" id="ARBA00004970"/>
    </source>
</evidence>
<evidence type="ECO:0000259" key="9">
    <source>
        <dbReference type="Pfam" id="PF02811"/>
    </source>
</evidence>
<dbReference type="CDD" id="cd12110">
    <property type="entry name" value="PHP_HisPPase_Hisj_like"/>
    <property type="match status" value="1"/>
</dbReference>
<dbReference type="PANTHER" id="PTHR21039">
    <property type="entry name" value="HISTIDINOL PHOSPHATASE-RELATED"/>
    <property type="match status" value="1"/>
</dbReference>
<dbReference type="AlphaFoldDB" id="A0A537JMV2"/>
<evidence type="ECO:0000256" key="5">
    <source>
        <dbReference type="ARBA" id="ARBA00022801"/>
    </source>
</evidence>
<proteinExistence type="inferred from homology"/>
<feature type="domain" description="PHP" evidence="9">
    <location>
        <begin position="7"/>
        <end position="210"/>
    </location>
</feature>
<comment type="pathway">
    <text evidence="1 8">Amino-acid biosynthesis; L-histidine biosynthesis; L-histidine from 5-phospho-alpha-D-ribose 1-diphosphate: step 8/9.</text>
</comment>
<keyword evidence="6 8" id="KW-0368">Histidine biosynthesis</keyword>
<dbReference type="PANTHER" id="PTHR21039:SF0">
    <property type="entry name" value="HISTIDINOL-PHOSPHATASE"/>
    <property type="match status" value="1"/>
</dbReference>
<evidence type="ECO:0000256" key="8">
    <source>
        <dbReference type="RuleBase" id="RU366003"/>
    </source>
</evidence>
<comment type="caution">
    <text evidence="10">The sequence shown here is derived from an EMBL/GenBank/DDBJ whole genome shotgun (WGS) entry which is preliminary data.</text>
</comment>
<evidence type="ECO:0000256" key="3">
    <source>
        <dbReference type="ARBA" id="ARBA00013085"/>
    </source>
</evidence>
<dbReference type="NCBIfam" id="TIGR01856">
    <property type="entry name" value="hisJ_fam"/>
    <property type="match status" value="1"/>
</dbReference>
<dbReference type="UniPathway" id="UPA00031">
    <property type="reaction ID" value="UER00013"/>
</dbReference>
<evidence type="ECO:0000256" key="4">
    <source>
        <dbReference type="ARBA" id="ARBA00022605"/>
    </source>
</evidence>
<name>A0A537JMV2_9BACT</name>
<dbReference type="InterPro" id="IPR004013">
    <property type="entry name" value="PHP_dom"/>
</dbReference>
<evidence type="ECO:0000313" key="10">
    <source>
        <dbReference type="EMBL" id="TMI84602.1"/>
    </source>
</evidence>
<evidence type="ECO:0000256" key="6">
    <source>
        <dbReference type="ARBA" id="ARBA00023102"/>
    </source>
</evidence>
<dbReference type="GO" id="GO:0004401">
    <property type="term" value="F:histidinol-phosphatase activity"/>
    <property type="evidence" value="ECO:0007669"/>
    <property type="project" value="UniProtKB-UniRule"/>
</dbReference>
<dbReference type="Proteomes" id="UP000320048">
    <property type="component" value="Unassembled WGS sequence"/>
</dbReference>
<dbReference type="Gene3D" id="3.20.20.140">
    <property type="entry name" value="Metal-dependent hydrolases"/>
    <property type="match status" value="1"/>
</dbReference>
<evidence type="ECO:0000313" key="11">
    <source>
        <dbReference type="Proteomes" id="UP000320048"/>
    </source>
</evidence>
<sequence>METVAADYHMHLERGPWALEWLGRFVETARARGLSEIGFSEHPHRFREWRTLYPANVPAWVDKENTQHLDSYLRLIEEARGAGLPVRCGVEWDFFPGCEAQLERAIRAHPWDYAIGSVHWLPPEEPGGPWWDFDNLSRAGEWAGRDVLDAYRRYFRILTQAAQSRLFDFIGHADVIKVCGHRPAEDVSDLYESAASAFASSGVCVEINTAGWRKPVGEIYPAPRFLQACRRAGVPVLINSDAHIPEDVGRDFDRAAAYAGGMGYTEVATFASRTRRMVPLA</sequence>
<dbReference type="EC" id="3.1.3.15" evidence="3 8"/>
<reference evidence="10 11" key="1">
    <citation type="journal article" date="2019" name="Nat. Microbiol.">
        <title>Mediterranean grassland soil C-N compound turnover is dependent on rainfall and depth, and is mediated by genomically divergent microorganisms.</title>
        <authorList>
            <person name="Diamond S."/>
            <person name="Andeer P.F."/>
            <person name="Li Z."/>
            <person name="Crits-Christoph A."/>
            <person name="Burstein D."/>
            <person name="Anantharaman K."/>
            <person name="Lane K.R."/>
            <person name="Thomas B.C."/>
            <person name="Pan C."/>
            <person name="Northen T.R."/>
            <person name="Banfield J.F."/>
        </authorList>
    </citation>
    <scope>NUCLEOTIDE SEQUENCE [LARGE SCALE GENOMIC DNA]</scope>
    <source>
        <strain evidence="10">NP_7</strain>
    </source>
</reference>
<dbReference type="InterPro" id="IPR016195">
    <property type="entry name" value="Pol/histidinol_Pase-like"/>
</dbReference>
<comment type="similarity">
    <text evidence="2 8">Belongs to the PHP hydrolase family. HisK subfamily.</text>
</comment>
<dbReference type="GO" id="GO:0000105">
    <property type="term" value="P:L-histidine biosynthetic process"/>
    <property type="evidence" value="ECO:0007669"/>
    <property type="project" value="UniProtKB-UniRule"/>
</dbReference>
<protein>
    <recommendedName>
        <fullName evidence="3 8">Histidinol-phosphatase</fullName>
        <shortName evidence="8">HolPase</shortName>
        <ecNumber evidence="3 8">3.1.3.15</ecNumber>
    </recommendedName>
</protein>
<dbReference type="SUPFAM" id="SSF89550">
    <property type="entry name" value="PHP domain-like"/>
    <property type="match status" value="1"/>
</dbReference>
<dbReference type="InterPro" id="IPR010140">
    <property type="entry name" value="Histidinol_P_phosphatase_HisJ"/>
</dbReference>
<dbReference type="Pfam" id="PF02811">
    <property type="entry name" value="PHP"/>
    <property type="match status" value="1"/>
</dbReference>
<dbReference type="GO" id="GO:0005737">
    <property type="term" value="C:cytoplasm"/>
    <property type="evidence" value="ECO:0007669"/>
    <property type="project" value="TreeGrafter"/>
</dbReference>
<keyword evidence="4 8" id="KW-0028">Amino-acid biosynthesis</keyword>
<gene>
    <name evidence="10" type="ORF">E6H04_01030</name>
</gene>
<organism evidence="10 11">
    <name type="scientific">Candidatus Segetimicrobium genomatis</name>
    <dbReference type="NCBI Taxonomy" id="2569760"/>
    <lineage>
        <taxon>Bacteria</taxon>
        <taxon>Bacillati</taxon>
        <taxon>Candidatus Sysuimicrobiota</taxon>
        <taxon>Candidatus Sysuimicrobiia</taxon>
        <taxon>Candidatus Sysuimicrobiales</taxon>
        <taxon>Candidatus Segetimicrobiaceae</taxon>
        <taxon>Candidatus Segetimicrobium</taxon>
    </lineage>
</organism>
<dbReference type="NCBIfam" id="NF005596">
    <property type="entry name" value="PRK07328.1"/>
    <property type="match status" value="1"/>
</dbReference>
<accession>A0A537JMV2</accession>
<keyword evidence="5 8" id="KW-0378">Hydrolase</keyword>
<dbReference type="EMBL" id="VBAO01000024">
    <property type="protein sequence ID" value="TMI84602.1"/>
    <property type="molecule type" value="Genomic_DNA"/>
</dbReference>
<evidence type="ECO:0000256" key="2">
    <source>
        <dbReference type="ARBA" id="ARBA00009152"/>
    </source>
</evidence>
<evidence type="ECO:0000256" key="7">
    <source>
        <dbReference type="ARBA" id="ARBA00049158"/>
    </source>
</evidence>